<dbReference type="AlphaFoldDB" id="A0A7S2Y0L2"/>
<dbReference type="InterPro" id="IPR003124">
    <property type="entry name" value="WH2_dom"/>
</dbReference>
<reference evidence="3" key="1">
    <citation type="submission" date="2021-01" db="EMBL/GenBank/DDBJ databases">
        <authorList>
            <person name="Corre E."/>
            <person name="Pelletier E."/>
            <person name="Niang G."/>
            <person name="Scheremetjew M."/>
            <person name="Finn R."/>
            <person name="Kale V."/>
            <person name="Holt S."/>
            <person name="Cochrane G."/>
            <person name="Meng A."/>
            <person name="Brown T."/>
            <person name="Cohen L."/>
        </authorList>
    </citation>
    <scope>NUCLEOTIDE SEQUENCE</scope>
    <source>
        <strain evidence="3">CCMP1661</strain>
    </source>
</reference>
<evidence type="ECO:0000259" key="2">
    <source>
        <dbReference type="PROSITE" id="PS51082"/>
    </source>
</evidence>
<organism evidence="3">
    <name type="scientific">Fibrocapsa japonica</name>
    <dbReference type="NCBI Taxonomy" id="94617"/>
    <lineage>
        <taxon>Eukaryota</taxon>
        <taxon>Sar</taxon>
        <taxon>Stramenopiles</taxon>
        <taxon>Ochrophyta</taxon>
        <taxon>Raphidophyceae</taxon>
        <taxon>Chattonellales</taxon>
        <taxon>Chattonellaceae</taxon>
        <taxon>Fibrocapsa</taxon>
    </lineage>
</organism>
<dbReference type="EMBL" id="HBHR01020813">
    <property type="protein sequence ID" value="CAD9872190.1"/>
    <property type="molecule type" value="Transcribed_RNA"/>
</dbReference>
<evidence type="ECO:0000313" key="3">
    <source>
        <dbReference type="EMBL" id="CAD9872190.1"/>
    </source>
</evidence>
<dbReference type="GO" id="GO:0003779">
    <property type="term" value="F:actin binding"/>
    <property type="evidence" value="ECO:0007669"/>
    <property type="project" value="InterPro"/>
</dbReference>
<dbReference type="SMART" id="SM00246">
    <property type="entry name" value="WH2"/>
    <property type="match status" value="2"/>
</dbReference>
<feature type="domain" description="WH2" evidence="2">
    <location>
        <begin position="32"/>
        <end position="49"/>
    </location>
</feature>
<gene>
    <name evidence="3" type="ORF">FJAP1339_LOCUS10562</name>
</gene>
<dbReference type="Gene3D" id="6.10.280.150">
    <property type="match status" value="1"/>
</dbReference>
<accession>A0A7S2Y0L2</accession>
<protein>
    <recommendedName>
        <fullName evidence="2">WH2 domain-containing protein</fullName>
    </recommendedName>
</protein>
<proteinExistence type="predicted"/>
<dbReference type="PROSITE" id="PS51082">
    <property type="entry name" value="WH2"/>
    <property type="match status" value="1"/>
</dbReference>
<evidence type="ECO:0000256" key="1">
    <source>
        <dbReference type="SAM" id="MobiDB-lite"/>
    </source>
</evidence>
<feature type="region of interest" description="Disordered" evidence="1">
    <location>
        <begin position="92"/>
        <end position="116"/>
    </location>
</feature>
<name>A0A7S2Y0L2_9STRA</name>
<dbReference type="Pfam" id="PF02205">
    <property type="entry name" value="WH2"/>
    <property type="match status" value="2"/>
</dbReference>
<sequence>MAIGFLGDIQKGVKLKSAADQASERPKPAPAAGNNFLAAITQGVQLKPVQPSKPTHKTYNSSVLGGSFAHSRVQQMLSEAKEQETRMAQIRRAVAGSDSDTEYSSSSDSDEWDPDS</sequence>